<evidence type="ECO:0000256" key="2">
    <source>
        <dbReference type="SAM" id="MobiDB-lite"/>
    </source>
</evidence>
<dbReference type="InterPro" id="IPR023610">
    <property type="entry name" value="PInositol-4/5-P-5/4-kinase"/>
</dbReference>
<dbReference type="Gene3D" id="3.30.800.10">
    <property type="entry name" value="Phosphatidylinositol Phosphate Kinase II Beta"/>
    <property type="match status" value="1"/>
</dbReference>
<feature type="compositionally biased region" description="Polar residues" evidence="2">
    <location>
        <begin position="588"/>
        <end position="612"/>
    </location>
</feature>
<feature type="region of interest" description="Disordered" evidence="2">
    <location>
        <begin position="334"/>
        <end position="391"/>
    </location>
</feature>
<keyword evidence="5" id="KW-1185">Reference proteome</keyword>
<keyword evidence="1" id="KW-0418">Kinase</keyword>
<dbReference type="PANTHER" id="PTHR23086:SF101">
    <property type="entry name" value="LP03320P-RELATED"/>
    <property type="match status" value="1"/>
</dbReference>
<accession>A0ABN8MLW3</accession>
<dbReference type="PROSITE" id="PS51455">
    <property type="entry name" value="PIPK"/>
    <property type="match status" value="1"/>
</dbReference>
<feature type="region of interest" description="Disordered" evidence="2">
    <location>
        <begin position="16"/>
        <end position="60"/>
    </location>
</feature>
<evidence type="ECO:0000256" key="1">
    <source>
        <dbReference type="PROSITE-ProRule" id="PRU00781"/>
    </source>
</evidence>
<dbReference type="Proteomes" id="UP001159427">
    <property type="component" value="Unassembled WGS sequence"/>
</dbReference>
<protein>
    <recommendedName>
        <fullName evidence="3">PIPK domain-containing protein</fullName>
    </recommendedName>
</protein>
<dbReference type="Gene3D" id="3.30.810.10">
    <property type="entry name" value="2-Layer Sandwich"/>
    <property type="match status" value="1"/>
</dbReference>
<dbReference type="SUPFAM" id="SSF56104">
    <property type="entry name" value="SAICAR synthase-like"/>
    <property type="match status" value="1"/>
</dbReference>
<feature type="region of interest" description="Disordered" evidence="2">
    <location>
        <begin position="513"/>
        <end position="677"/>
    </location>
</feature>
<keyword evidence="1" id="KW-0067">ATP-binding</keyword>
<feature type="compositionally biased region" description="Low complexity" evidence="2">
    <location>
        <begin position="353"/>
        <end position="379"/>
    </location>
</feature>
<dbReference type="InterPro" id="IPR027484">
    <property type="entry name" value="PInositol-4-P-5-kinase_N"/>
</dbReference>
<evidence type="ECO:0000259" key="3">
    <source>
        <dbReference type="PROSITE" id="PS51455"/>
    </source>
</evidence>
<dbReference type="EMBL" id="CALNXI010000653">
    <property type="protein sequence ID" value="CAH3030745.1"/>
    <property type="molecule type" value="Genomic_DNA"/>
</dbReference>
<reference evidence="4 5" key="1">
    <citation type="submission" date="2022-05" db="EMBL/GenBank/DDBJ databases">
        <authorList>
            <consortium name="Genoscope - CEA"/>
            <person name="William W."/>
        </authorList>
    </citation>
    <scope>NUCLEOTIDE SEQUENCE [LARGE SCALE GENOMIC DNA]</scope>
</reference>
<dbReference type="InterPro" id="IPR002498">
    <property type="entry name" value="PInositol-4-P-4/5-kinase_core"/>
</dbReference>
<evidence type="ECO:0000313" key="5">
    <source>
        <dbReference type="Proteomes" id="UP001159427"/>
    </source>
</evidence>
<dbReference type="Pfam" id="PF01504">
    <property type="entry name" value="PIP5K"/>
    <property type="match status" value="1"/>
</dbReference>
<feature type="compositionally biased region" description="Polar residues" evidence="2">
    <location>
        <begin position="667"/>
        <end position="677"/>
    </location>
</feature>
<dbReference type="CDD" id="cd17301">
    <property type="entry name" value="PIPKc_PIP5KI"/>
    <property type="match status" value="1"/>
</dbReference>
<feature type="domain" description="PIPK" evidence="3">
    <location>
        <begin position="78"/>
        <end position="490"/>
    </location>
</feature>
<dbReference type="PANTHER" id="PTHR23086">
    <property type="entry name" value="PHOSPHATIDYLINOSITOL-4-PHOSPHATE 5-KINASE"/>
    <property type="match status" value="1"/>
</dbReference>
<keyword evidence="1" id="KW-0808">Transferase</keyword>
<proteinExistence type="predicted"/>
<dbReference type="SMART" id="SM00330">
    <property type="entry name" value="PIPKc"/>
    <property type="match status" value="1"/>
</dbReference>
<feature type="compositionally biased region" description="Basic and acidic residues" evidence="2">
    <location>
        <begin position="514"/>
        <end position="581"/>
    </location>
</feature>
<organism evidence="4 5">
    <name type="scientific">Porites evermanni</name>
    <dbReference type="NCBI Taxonomy" id="104178"/>
    <lineage>
        <taxon>Eukaryota</taxon>
        <taxon>Metazoa</taxon>
        <taxon>Cnidaria</taxon>
        <taxon>Anthozoa</taxon>
        <taxon>Hexacorallia</taxon>
        <taxon>Scleractinia</taxon>
        <taxon>Fungiina</taxon>
        <taxon>Poritidae</taxon>
        <taxon>Porites</taxon>
    </lineage>
</organism>
<comment type="caution">
    <text evidence="4">The sequence shown here is derived from an EMBL/GenBank/DDBJ whole genome shotgun (WGS) entry which is preliminary data.</text>
</comment>
<name>A0ABN8MLW3_9CNID</name>
<sequence length="677" mass="75475">MAATGLSVNLEPAKGTSSYKVAMVNAPAKPKSKPAPLDMPRTQSFTSADKEKNPSTPRAKIGHRRVDETGETTYKKTPSSALMSAIQLGIGYTVGRLSAKPDRDVLMQDFAEVETVSFPSEGTRETPSHRFSDFKFKTYSPVAFRYFRDLFGMNPAEFMMALCNESLVELANSGASGSLFYVTNDDEFIVKTVQHKEAEFLQKLLPGYYLNLNQNKRTLLPKFFGLYCYQCGGKNIRLVIMNNLLPTDYKIHFKYDLKGSTYKRKASKAERAKETPTLKDLDFLNDHPEGLFLEPDTYNAVLKTIQRDCRVLQSFKIMDYSLLLAIHKIDEPGRPRVKRSMSEPSTDMPMKPDSPSGLLSPGPDDTPSNGQQQQQQQQQETTASSPEGVRRPLARARSLKGREGFSSAWEAITVEDDETEERPVGGIPARNAKGEKLLLFLGIIDVLQSYRIVKKLEHGWKSLVHDGDTVSVHRPSFYCTRFQDFMSSVFKKLPAKASPRKRNVGATALNRVRSMTEQDRAQRERTLTSDSVTSDKGKARSFTEADKNHEKTAFKRPSQDKRRPSEDTNLEKKVVVVDPKDTSVAAGESNSSESSPQTVKQETVSNIPQTNDHVTDTAEQPAPTAPSENHELSNEATQDTTGEDKTEDVNSEILSTGKISVDIVVNDDTSNLKNDEL</sequence>
<gene>
    <name evidence="4" type="ORF">PEVE_00038470</name>
</gene>
<dbReference type="InterPro" id="IPR027483">
    <property type="entry name" value="PInositol-4-P-4/5-kinase_C_sf"/>
</dbReference>
<keyword evidence="1" id="KW-0547">Nucleotide-binding</keyword>
<evidence type="ECO:0000313" key="4">
    <source>
        <dbReference type="EMBL" id="CAH3030745.1"/>
    </source>
</evidence>